<gene>
    <name evidence="4" type="ORF">LSALG_LOCUS11246</name>
</gene>
<dbReference type="InterPro" id="IPR033121">
    <property type="entry name" value="PEPTIDASE_A1"/>
</dbReference>
<dbReference type="PROSITE" id="PS51767">
    <property type="entry name" value="PEPTIDASE_A1"/>
    <property type="match status" value="1"/>
</dbReference>
<feature type="transmembrane region" description="Helical" evidence="2">
    <location>
        <begin position="15"/>
        <end position="39"/>
    </location>
</feature>
<feature type="domain" description="Peptidase A1" evidence="3">
    <location>
        <begin position="92"/>
        <end position="194"/>
    </location>
</feature>
<evidence type="ECO:0000256" key="1">
    <source>
        <dbReference type="ARBA" id="ARBA00007447"/>
    </source>
</evidence>
<dbReference type="Proteomes" id="UP001177003">
    <property type="component" value="Chromosome 2"/>
</dbReference>
<protein>
    <recommendedName>
        <fullName evidence="3">Peptidase A1 domain-containing protein</fullName>
    </recommendedName>
</protein>
<evidence type="ECO:0000313" key="5">
    <source>
        <dbReference type="Proteomes" id="UP001177003"/>
    </source>
</evidence>
<dbReference type="GO" id="GO:0004190">
    <property type="term" value="F:aspartic-type endopeptidase activity"/>
    <property type="evidence" value="ECO:0007669"/>
    <property type="project" value="InterPro"/>
</dbReference>
<organism evidence="4 5">
    <name type="scientific">Lactuca saligna</name>
    <name type="common">Willowleaf lettuce</name>
    <dbReference type="NCBI Taxonomy" id="75948"/>
    <lineage>
        <taxon>Eukaryota</taxon>
        <taxon>Viridiplantae</taxon>
        <taxon>Streptophyta</taxon>
        <taxon>Embryophyta</taxon>
        <taxon>Tracheophyta</taxon>
        <taxon>Spermatophyta</taxon>
        <taxon>Magnoliopsida</taxon>
        <taxon>eudicotyledons</taxon>
        <taxon>Gunneridae</taxon>
        <taxon>Pentapetalae</taxon>
        <taxon>asterids</taxon>
        <taxon>campanulids</taxon>
        <taxon>Asterales</taxon>
        <taxon>Asteraceae</taxon>
        <taxon>Cichorioideae</taxon>
        <taxon>Cichorieae</taxon>
        <taxon>Lactucinae</taxon>
        <taxon>Lactuca</taxon>
    </lineage>
</organism>
<dbReference type="PANTHER" id="PTHR13683">
    <property type="entry name" value="ASPARTYL PROTEASES"/>
    <property type="match status" value="1"/>
</dbReference>
<evidence type="ECO:0000259" key="3">
    <source>
        <dbReference type="PROSITE" id="PS51767"/>
    </source>
</evidence>
<keyword evidence="2" id="KW-1133">Transmembrane helix</keyword>
<dbReference type="PANTHER" id="PTHR13683:SF810">
    <property type="entry name" value="NEPENTHESIN"/>
    <property type="match status" value="1"/>
</dbReference>
<dbReference type="InterPro" id="IPR021109">
    <property type="entry name" value="Peptidase_aspartic_dom_sf"/>
</dbReference>
<dbReference type="Pfam" id="PF14543">
    <property type="entry name" value="TAXi_N"/>
    <property type="match status" value="1"/>
</dbReference>
<dbReference type="InterPro" id="IPR032861">
    <property type="entry name" value="TAXi_N"/>
</dbReference>
<dbReference type="SUPFAM" id="SSF50630">
    <property type="entry name" value="Acid proteases"/>
    <property type="match status" value="1"/>
</dbReference>
<keyword evidence="2" id="KW-0812">Transmembrane</keyword>
<comment type="similarity">
    <text evidence="1">Belongs to the peptidase A1 family.</text>
</comment>
<name>A0AA35VYA9_LACSI</name>
<sequence>MGVSILVRNPATATLLGGVVFLLLQGAVVLSGFPATLILERVFPVNRRIELSQLRKRDSLRHRTILQQQSSTEGVIVLPVEGSYDPLFSGLYYTKVRLGSPLKEYYVQIDTGSDVLWVDCTPCKRCPTSSGLPIPITFYDPSTSSTSSPISCSDERCWQFGQYFDSSCSNHKCSYTLKYEGGSATSVFPTYFPM</sequence>
<dbReference type="AlphaFoldDB" id="A0AA35VYA9"/>
<keyword evidence="5" id="KW-1185">Reference proteome</keyword>
<evidence type="ECO:0000313" key="4">
    <source>
        <dbReference type="EMBL" id="CAI9270957.1"/>
    </source>
</evidence>
<keyword evidence="2" id="KW-0472">Membrane</keyword>
<dbReference type="InterPro" id="IPR001461">
    <property type="entry name" value="Aspartic_peptidase_A1"/>
</dbReference>
<reference evidence="4" key="1">
    <citation type="submission" date="2023-04" db="EMBL/GenBank/DDBJ databases">
        <authorList>
            <person name="Vijverberg K."/>
            <person name="Xiong W."/>
            <person name="Schranz E."/>
        </authorList>
    </citation>
    <scope>NUCLEOTIDE SEQUENCE</scope>
</reference>
<proteinExistence type="inferred from homology"/>
<dbReference type="GO" id="GO:0006508">
    <property type="term" value="P:proteolysis"/>
    <property type="evidence" value="ECO:0007669"/>
    <property type="project" value="InterPro"/>
</dbReference>
<accession>A0AA35VYA9</accession>
<dbReference type="Gene3D" id="2.40.70.10">
    <property type="entry name" value="Acid Proteases"/>
    <property type="match status" value="1"/>
</dbReference>
<dbReference type="EMBL" id="OX465078">
    <property type="protein sequence ID" value="CAI9270957.1"/>
    <property type="molecule type" value="Genomic_DNA"/>
</dbReference>
<evidence type="ECO:0000256" key="2">
    <source>
        <dbReference type="SAM" id="Phobius"/>
    </source>
</evidence>